<dbReference type="HOGENOM" id="CLU_2967800_0_0_1"/>
<protein>
    <recommendedName>
        <fullName evidence="2">protein-tyrosine-phosphatase</fullName>
        <ecNumber evidence="2">3.1.3.48</ecNumber>
    </recommendedName>
</protein>
<evidence type="ECO:0000256" key="1">
    <source>
        <dbReference type="ARBA" id="ARBA00004308"/>
    </source>
</evidence>
<name>A7T7E2_NEMVE</name>
<keyword evidence="5" id="KW-0904">Protein phosphatase</keyword>
<dbReference type="PROSITE" id="PS50055">
    <property type="entry name" value="TYR_PHOSPHATASE_PTP"/>
    <property type="match status" value="1"/>
</dbReference>
<evidence type="ECO:0000256" key="6">
    <source>
        <dbReference type="ARBA" id="ARBA00023136"/>
    </source>
</evidence>
<gene>
    <name evidence="9" type="ORF">NEMVEDRAFT_v1g148789</name>
    <name evidence="8" type="ORF">NEMVEDRAFT_v1g153157</name>
</gene>
<dbReference type="EC" id="3.1.3.48" evidence="2"/>
<dbReference type="InterPro" id="IPR051985">
    <property type="entry name" value="NR_tyrosine_phosphatase"/>
</dbReference>
<dbReference type="InterPro" id="IPR000242">
    <property type="entry name" value="PTP_cat"/>
</dbReference>
<dbReference type="Gene3D" id="3.90.190.10">
    <property type="entry name" value="Protein tyrosine phosphatase superfamily"/>
    <property type="match status" value="1"/>
</dbReference>
<keyword evidence="3" id="KW-0597">Phosphoprotein</keyword>
<evidence type="ECO:0000256" key="4">
    <source>
        <dbReference type="ARBA" id="ARBA00022801"/>
    </source>
</evidence>
<dbReference type="InParanoid" id="A7T7E2"/>
<accession>A7T7E2</accession>
<comment type="subcellular location">
    <subcellularLocation>
        <location evidence="1">Endomembrane system</location>
    </subcellularLocation>
</comment>
<dbReference type="InterPro" id="IPR029021">
    <property type="entry name" value="Prot-tyrosine_phosphatase-like"/>
</dbReference>
<evidence type="ECO:0000313" key="8">
    <source>
        <dbReference type="EMBL" id="EDO26739.1"/>
    </source>
</evidence>
<feature type="domain" description="Tyrosine-protein phosphatase" evidence="7">
    <location>
        <begin position="1"/>
        <end position="41"/>
    </location>
</feature>
<dbReference type="KEGG" id="nve:5525128"/>
<evidence type="ECO:0000256" key="2">
    <source>
        <dbReference type="ARBA" id="ARBA00013064"/>
    </source>
</evidence>
<evidence type="ECO:0000313" key="10">
    <source>
        <dbReference type="Proteomes" id="UP000001593"/>
    </source>
</evidence>
<keyword evidence="4" id="KW-0378">Hydrolase</keyword>
<dbReference type="EMBL" id="DS472020">
    <property type="protein sequence ID" value="EDO28109.1"/>
    <property type="molecule type" value="Genomic_DNA"/>
</dbReference>
<evidence type="ECO:0000256" key="3">
    <source>
        <dbReference type="ARBA" id="ARBA00022553"/>
    </source>
</evidence>
<dbReference type="STRING" id="45351.A7T7E2"/>
<dbReference type="PANTHER" id="PTHR46047:SF3">
    <property type="entry name" value="TYROSINE-PROTEIN PHOSPHATASE NON-RECEPTOR TYPE 61F"/>
    <property type="match status" value="1"/>
</dbReference>
<organism evidence="9 10">
    <name type="scientific">Nematostella vectensis</name>
    <name type="common">Starlet sea anemone</name>
    <dbReference type="NCBI Taxonomy" id="45351"/>
    <lineage>
        <taxon>Eukaryota</taxon>
        <taxon>Metazoa</taxon>
        <taxon>Cnidaria</taxon>
        <taxon>Anthozoa</taxon>
        <taxon>Hexacorallia</taxon>
        <taxon>Actiniaria</taxon>
        <taxon>Edwardsiidae</taxon>
        <taxon>Nematostella</taxon>
    </lineage>
</organism>
<keyword evidence="6" id="KW-0472">Membrane</keyword>
<dbReference type="Pfam" id="PF00102">
    <property type="entry name" value="Y_phosphatase"/>
    <property type="match status" value="1"/>
</dbReference>
<keyword evidence="10" id="KW-1185">Reference proteome</keyword>
<dbReference type="GO" id="GO:0012505">
    <property type="term" value="C:endomembrane system"/>
    <property type="evidence" value="ECO:0007669"/>
    <property type="project" value="UniProtKB-SubCell"/>
</dbReference>
<dbReference type="SUPFAM" id="SSF52799">
    <property type="entry name" value="(Phosphotyrosine protein) phosphatases II"/>
    <property type="match status" value="1"/>
</dbReference>
<evidence type="ECO:0000256" key="5">
    <source>
        <dbReference type="ARBA" id="ARBA00022912"/>
    </source>
</evidence>
<dbReference type="AlphaFoldDB" id="A7T7E2"/>
<dbReference type="PANTHER" id="PTHR46047">
    <property type="entry name" value="TYROSINE-PROTEIN PHOSPHATASE NON-RECEPTOR TYPE 61F"/>
    <property type="match status" value="1"/>
</dbReference>
<dbReference type="EMBL" id="DS474863">
    <property type="protein sequence ID" value="EDO26739.1"/>
    <property type="molecule type" value="Genomic_DNA"/>
</dbReference>
<dbReference type="eggNOG" id="KOG0789">
    <property type="taxonomic scope" value="Eukaryota"/>
</dbReference>
<proteinExistence type="predicted"/>
<dbReference type="Proteomes" id="UP000001593">
    <property type="component" value="Unassembled WGS sequence"/>
</dbReference>
<evidence type="ECO:0000259" key="7">
    <source>
        <dbReference type="PROSITE" id="PS50055"/>
    </source>
</evidence>
<sequence length="59" mass="6860">ELGKRYILAQGPLPHTADHFWQMVWENNSKAVIMLNKVMEKNQVSAPTIFSILHFLRPL</sequence>
<feature type="non-terminal residue" evidence="9">
    <location>
        <position position="1"/>
    </location>
</feature>
<reference evidence="9 10" key="1">
    <citation type="journal article" date="2007" name="Science">
        <title>Sea anemone genome reveals ancestral eumetazoan gene repertoire and genomic organization.</title>
        <authorList>
            <person name="Putnam N.H."/>
            <person name="Srivastava M."/>
            <person name="Hellsten U."/>
            <person name="Dirks B."/>
            <person name="Chapman J."/>
            <person name="Salamov A."/>
            <person name="Terry A."/>
            <person name="Shapiro H."/>
            <person name="Lindquist E."/>
            <person name="Kapitonov V.V."/>
            <person name="Jurka J."/>
            <person name="Genikhovich G."/>
            <person name="Grigoriev I.V."/>
            <person name="Lucas S.M."/>
            <person name="Steele R.E."/>
            <person name="Finnerty J.R."/>
            <person name="Technau U."/>
            <person name="Martindale M.Q."/>
            <person name="Rokhsar D.S."/>
        </authorList>
    </citation>
    <scope>NUCLEOTIDE SEQUENCE [LARGE SCALE GENOMIC DNA]</scope>
    <source>
        <strain evidence="9">CH2 x CH6</strain>
        <strain evidence="10">CH2 X CH6</strain>
    </source>
</reference>
<evidence type="ECO:0000313" key="9">
    <source>
        <dbReference type="EMBL" id="EDO28109.1"/>
    </source>
</evidence>
<dbReference type="GO" id="GO:0004725">
    <property type="term" value="F:protein tyrosine phosphatase activity"/>
    <property type="evidence" value="ECO:0007669"/>
    <property type="project" value="UniProtKB-EC"/>
</dbReference>